<keyword evidence="1" id="KW-0732">Signal</keyword>
<evidence type="ECO:0000256" key="1">
    <source>
        <dbReference type="SAM" id="SignalP"/>
    </source>
</evidence>
<reference evidence="2" key="1">
    <citation type="submission" date="2022-06" db="EMBL/GenBank/DDBJ databases">
        <title>Sneathiella actinostolidae sp. nov., isolated from a sea anemonein the Western Pacific Ocean.</title>
        <authorList>
            <person name="Wei M.J."/>
        </authorList>
    </citation>
    <scope>NUCLEOTIDE SEQUENCE</scope>
    <source>
        <strain evidence="2">PHK-P5</strain>
    </source>
</reference>
<sequence length="282" mass="31257">MLICFLRYLRPWPALQWGVALFLAVSAPYSAEAAGELMVVPTLVELDNRERSQSLRIINGSTETQTYRISLGNDRMNENGEITESLEATGEDKFASEMLRYSPRQVTLKPGEVQMVRISFRRSANLAKGEYRSRLYFRVLPKSQPIASKSAKSAENSEFSVNISTQFGLSVPVFVHQGKLTATGEITNLELTEINEGEPGISLQIERFGDRSLRGDLVVKADGVVVAQANNVAVYPSVPYRRVQLALPTDESLKGKNVVVEYHKTKEDGGSLIASSETVFHE</sequence>
<proteinExistence type="predicted"/>
<dbReference type="EMBL" id="CP098747">
    <property type="protein sequence ID" value="USG59745.1"/>
    <property type="molecule type" value="Genomic_DNA"/>
</dbReference>
<evidence type="ECO:0000313" key="2">
    <source>
        <dbReference type="EMBL" id="USG59745.1"/>
    </source>
</evidence>
<feature type="signal peptide" evidence="1">
    <location>
        <begin position="1"/>
        <end position="33"/>
    </location>
</feature>
<dbReference type="InterPro" id="IPR013783">
    <property type="entry name" value="Ig-like_fold"/>
</dbReference>
<keyword evidence="3" id="KW-1185">Reference proteome</keyword>
<name>A0ABY4VY39_9PROT</name>
<dbReference type="Gene3D" id="2.60.40.10">
    <property type="entry name" value="Immunoglobulins"/>
    <property type="match status" value="1"/>
</dbReference>
<dbReference type="InterPro" id="IPR008962">
    <property type="entry name" value="PapD-like_sf"/>
</dbReference>
<evidence type="ECO:0000313" key="3">
    <source>
        <dbReference type="Proteomes" id="UP001056291"/>
    </source>
</evidence>
<accession>A0ABY4VY39</accession>
<feature type="chain" id="PRO_5047036697" evidence="1">
    <location>
        <begin position="34"/>
        <end position="282"/>
    </location>
</feature>
<protein>
    <submittedName>
        <fullName evidence="2">DUF916 domain-containing protein</fullName>
    </submittedName>
</protein>
<dbReference type="SUPFAM" id="SSF49354">
    <property type="entry name" value="PapD-like"/>
    <property type="match status" value="1"/>
</dbReference>
<dbReference type="RefSeq" id="WP_251932515.1">
    <property type="nucleotide sequence ID" value="NZ_CP098747.1"/>
</dbReference>
<dbReference type="Proteomes" id="UP001056291">
    <property type="component" value="Chromosome"/>
</dbReference>
<gene>
    <name evidence="2" type="ORF">NBZ79_11210</name>
</gene>
<organism evidence="2 3">
    <name type="scientific">Sneathiella marina</name>
    <dbReference type="NCBI Taxonomy" id="2950108"/>
    <lineage>
        <taxon>Bacteria</taxon>
        <taxon>Pseudomonadati</taxon>
        <taxon>Pseudomonadota</taxon>
        <taxon>Alphaproteobacteria</taxon>
        <taxon>Sneathiellales</taxon>
        <taxon>Sneathiellaceae</taxon>
        <taxon>Sneathiella</taxon>
    </lineage>
</organism>